<evidence type="ECO:0000313" key="1">
    <source>
        <dbReference type="EMBL" id="SVB24848.1"/>
    </source>
</evidence>
<sequence length="23" mass="2537">VGLRIQRVVTSGIFSLDGEDFEV</sequence>
<name>A0A382CF72_9ZZZZ</name>
<feature type="non-terminal residue" evidence="1">
    <location>
        <position position="23"/>
    </location>
</feature>
<reference evidence="1" key="1">
    <citation type="submission" date="2018-05" db="EMBL/GenBank/DDBJ databases">
        <authorList>
            <person name="Lanie J.A."/>
            <person name="Ng W.-L."/>
            <person name="Kazmierczak K.M."/>
            <person name="Andrzejewski T.M."/>
            <person name="Davidsen T.M."/>
            <person name="Wayne K.J."/>
            <person name="Tettelin H."/>
            <person name="Glass J.I."/>
            <person name="Rusch D."/>
            <person name="Podicherti R."/>
            <person name="Tsui H.-C.T."/>
            <person name="Winkler M.E."/>
        </authorList>
    </citation>
    <scope>NUCLEOTIDE SEQUENCE</scope>
</reference>
<gene>
    <name evidence="1" type="ORF">METZ01_LOCUS177702</name>
</gene>
<accession>A0A382CF72</accession>
<feature type="non-terminal residue" evidence="1">
    <location>
        <position position="1"/>
    </location>
</feature>
<dbReference type="AlphaFoldDB" id="A0A382CF72"/>
<proteinExistence type="predicted"/>
<dbReference type="EMBL" id="UINC01034271">
    <property type="protein sequence ID" value="SVB24848.1"/>
    <property type="molecule type" value="Genomic_DNA"/>
</dbReference>
<organism evidence="1">
    <name type="scientific">marine metagenome</name>
    <dbReference type="NCBI Taxonomy" id="408172"/>
    <lineage>
        <taxon>unclassified sequences</taxon>
        <taxon>metagenomes</taxon>
        <taxon>ecological metagenomes</taxon>
    </lineage>
</organism>
<protein>
    <submittedName>
        <fullName evidence="1">Uncharacterized protein</fullName>
    </submittedName>
</protein>